<evidence type="ECO:0000256" key="3">
    <source>
        <dbReference type="ARBA" id="ARBA00022448"/>
    </source>
</evidence>
<dbReference type="InterPro" id="IPR006153">
    <property type="entry name" value="Cation/H_exchanger_TM"/>
</dbReference>
<dbReference type="Gene3D" id="1.20.1530.20">
    <property type="match status" value="1"/>
</dbReference>
<evidence type="ECO:0000256" key="10">
    <source>
        <dbReference type="ARBA" id="ARBA00023027"/>
    </source>
</evidence>
<dbReference type="GeneID" id="68856285"/>
<proteinExistence type="predicted"/>
<keyword evidence="9 13" id="KW-1133">Transmembrane helix</keyword>
<evidence type="ECO:0000259" key="14">
    <source>
        <dbReference type="PROSITE" id="PS51201"/>
    </source>
</evidence>
<dbReference type="GO" id="GO:0005886">
    <property type="term" value="C:plasma membrane"/>
    <property type="evidence" value="ECO:0007669"/>
    <property type="project" value="UniProtKB-SubCell"/>
</dbReference>
<feature type="transmembrane region" description="Helical" evidence="13">
    <location>
        <begin position="160"/>
        <end position="180"/>
    </location>
</feature>
<evidence type="ECO:0000259" key="15">
    <source>
        <dbReference type="PROSITE" id="PS51202"/>
    </source>
</evidence>
<dbReference type="PROSITE" id="PS51201">
    <property type="entry name" value="RCK_N"/>
    <property type="match status" value="1"/>
</dbReference>
<dbReference type="InterPro" id="IPR006037">
    <property type="entry name" value="RCK_C"/>
</dbReference>
<evidence type="ECO:0000256" key="9">
    <source>
        <dbReference type="ARBA" id="ARBA00022989"/>
    </source>
</evidence>
<keyword evidence="4" id="KW-0050">Antiport</keyword>
<dbReference type="RefSeq" id="WP_229113528.1">
    <property type="nucleotide sequence ID" value="NZ_CP064787.1"/>
</dbReference>
<keyword evidence="5" id="KW-1003">Cell membrane</keyword>
<protein>
    <submittedName>
        <fullName evidence="16">TrkA, K+ transport system, NAD-binding component</fullName>
    </submittedName>
</protein>
<dbReference type="EMBL" id="CP064787">
    <property type="protein sequence ID" value="QSG07064.1"/>
    <property type="molecule type" value="Genomic_DNA"/>
</dbReference>
<evidence type="ECO:0000256" key="6">
    <source>
        <dbReference type="ARBA" id="ARBA00022538"/>
    </source>
</evidence>
<dbReference type="GO" id="GO:1902600">
    <property type="term" value="P:proton transmembrane transport"/>
    <property type="evidence" value="ECO:0007669"/>
    <property type="project" value="InterPro"/>
</dbReference>
<keyword evidence="10" id="KW-0520">NAD</keyword>
<feature type="transmembrane region" description="Helical" evidence="13">
    <location>
        <begin position="350"/>
        <end position="373"/>
    </location>
</feature>
<gene>
    <name evidence="16" type="primary">trkA12</name>
    <name evidence="16" type="ORF">HSR121_2744</name>
</gene>
<dbReference type="SUPFAM" id="SSF51905">
    <property type="entry name" value="FAD/NAD(P)-binding domain"/>
    <property type="match status" value="1"/>
</dbReference>
<dbReference type="GO" id="GO:0015297">
    <property type="term" value="F:antiporter activity"/>
    <property type="evidence" value="ECO:0007669"/>
    <property type="project" value="UniProtKB-KW"/>
</dbReference>
<feature type="transmembrane region" description="Helical" evidence="13">
    <location>
        <begin position="33"/>
        <end position="56"/>
    </location>
</feature>
<evidence type="ECO:0000256" key="2">
    <source>
        <dbReference type="ARBA" id="ARBA00004651"/>
    </source>
</evidence>
<feature type="transmembrane region" description="Helical" evidence="13">
    <location>
        <begin position="192"/>
        <end position="214"/>
    </location>
</feature>
<feature type="transmembrane region" description="Helical" evidence="13">
    <location>
        <begin position="291"/>
        <end position="309"/>
    </location>
</feature>
<feature type="transmembrane region" description="Helical" evidence="13">
    <location>
        <begin position="226"/>
        <end position="249"/>
    </location>
</feature>
<dbReference type="GO" id="GO:0015079">
    <property type="term" value="F:potassium ion transmembrane transporter activity"/>
    <property type="evidence" value="ECO:0007669"/>
    <property type="project" value="InterPro"/>
</dbReference>
<evidence type="ECO:0000256" key="8">
    <source>
        <dbReference type="ARBA" id="ARBA00022958"/>
    </source>
</evidence>
<feature type="transmembrane region" description="Helical" evidence="13">
    <location>
        <begin position="62"/>
        <end position="82"/>
    </location>
</feature>
<accession>A0A897N346</accession>
<keyword evidence="8" id="KW-0630">Potassium</keyword>
<evidence type="ECO:0000313" key="17">
    <source>
        <dbReference type="Proteomes" id="UP000663525"/>
    </source>
</evidence>
<feature type="transmembrane region" description="Helical" evidence="13">
    <location>
        <begin position="123"/>
        <end position="148"/>
    </location>
</feature>
<feature type="domain" description="RCK C-terminal" evidence="15">
    <location>
        <begin position="553"/>
        <end position="635"/>
    </location>
</feature>
<dbReference type="AlphaFoldDB" id="A0A897N346"/>
<feature type="domain" description="RCK N-terminal" evidence="14">
    <location>
        <begin position="418"/>
        <end position="534"/>
    </location>
</feature>
<feature type="transmembrane region" description="Helical" evidence="13">
    <location>
        <begin position="385"/>
        <end position="402"/>
    </location>
</feature>
<evidence type="ECO:0000256" key="12">
    <source>
        <dbReference type="ARBA" id="ARBA00023136"/>
    </source>
</evidence>
<comment type="function">
    <text evidence="1">Part of a potassium transport system.</text>
</comment>
<dbReference type="Pfam" id="PF00999">
    <property type="entry name" value="Na_H_Exchanger"/>
    <property type="match status" value="1"/>
</dbReference>
<dbReference type="Pfam" id="PF02080">
    <property type="entry name" value="TrkA_C"/>
    <property type="match status" value="1"/>
</dbReference>
<comment type="subcellular location">
    <subcellularLocation>
        <location evidence="2">Cell membrane</location>
        <topology evidence="2">Multi-pass membrane protein</topology>
    </subcellularLocation>
</comment>
<keyword evidence="12 13" id="KW-0472">Membrane</keyword>
<feature type="transmembrane region" description="Helical" evidence="13">
    <location>
        <begin position="6"/>
        <end position="24"/>
    </location>
</feature>
<keyword evidence="11" id="KW-0406">Ion transport</keyword>
<dbReference type="Proteomes" id="UP000663525">
    <property type="component" value="Chromosome"/>
</dbReference>
<feature type="transmembrane region" description="Helical" evidence="13">
    <location>
        <begin position="261"/>
        <end position="279"/>
    </location>
</feature>
<evidence type="ECO:0000256" key="4">
    <source>
        <dbReference type="ARBA" id="ARBA00022449"/>
    </source>
</evidence>
<dbReference type="SUPFAM" id="SSF51735">
    <property type="entry name" value="NAD(P)-binding Rossmann-fold domains"/>
    <property type="match status" value="1"/>
</dbReference>
<dbReference type="PROSITE" id="PS51202">
    <property type="entry name" value="RCK_C"/>
    <property type="match status" value="1"/>
</dbReference>
<dbReference type="PANTHER" id="PTHR32507:SF0">
    <property type="entry name" value="NA(+)_H(+) ANTIPORTER 2-RELATED"/>
    <property type="match status" value="1"/>
</dbReference>
<feature type="transmembrane region" description="Helical" evidence="13">
    <location>
        <begin position="94"/>
        <end position="117"/>
    </location>
</feature>
<dbReference type="InterPro" id="IPR036291">
    <property type="entry name" value="NAD(P)-bd_dom_sf"/>
</dbReference>
<keyword evidence="7 13" id="KW-0812">Transmembrane</keyword>
<dbReference type="SUPFAM" id="SSF116726">
    <property type="entry name" value="TrkA C-terminal domain-like"/>
    <property type="match status" value="1"/>
</dbReference>
<evidence type="ECO:0000256" key="11">
    <source>
        <dbReference type="ARBA" id="ARBA00023065"/>
    </source>
</evidence>
<dbReference type="Pfam" id="PF02254">
    <property type="entry name" value="TrkA_N"/>
    <property type="match status" value="1"/>
</dbReference>
<dbReference type="InterPro" id="IPR036721">
    <property type="entry name" value="RCK_C_sf"/>
</dbReference>
<feature type="transmembrane region" description="Helical" evidence="13">
    <location>
        <begin position="315"/>
        <end position="338"/>
    </location>
</feature>
<keyword evidence="6" id="KW-0633">Potassium transport</keyword>
<dbReference type="PRINTS" id="PR00335">
    <property type="entry name" value="KUPTAKETRKA"/>
</dbReference>
<dbReference type="InterPro" id="IPR036188">
    <property type="entry name" value="FAD/NAD-bd_sf"/>
</dbReference>
<evidence type="ECO:0000256" key="7">
    <source>
        <dbReference type="ARBA" id="ARBA00022692"/>
    </source>
</evidence>
<evidence type="ECO:0000256" key="1">
    <source>
        <dbReference type="ARBA" id="ARBA00003660"/>
    </source>
</evidence>
<dbReference type="InterPro" id="IPR003148">
    <property type="entry name" value="RCK_N"/>
</dbReference>
<evidence type="ECO:0000256" key="5">
    <source>
        <dbReference type="ARBA" id="ARBA00022475"/>
    </source>
</evidence>
<dbReference type="Gene3D" id="3.40.50.720">
    <property type="entry name" value="NAD(P)-binding Rossmann-like Domain"/>
    <property type="match status" value="1"/>
</dbReference>
<dbReference type="Gene3D" id="3.30.70.1450">
    <property type="entry name" value="Regulator of K+ conductance, C-terminal domain"/>
    <property type="match status" value="1"/>
</dbReference>
<keyword evidence="3" id="KW-0813">Transport</keyword>
<sequence>MSSTAEIITVVATIAGLGVVSTILSDRLEIPSVLFLILTGVLVGPEGLGLITPAVFGGADGALPAIVGLSVAIIVFEGAFSLDAERLQEAPRVTLRLVTVGAVVTLVGTTVVVHYFLGTAWDVSLLVGSLLVATGPTVITPIMDVVMVRERVASTLETEGVVNDVTAAILAVVTFEFVVLSRRGIERVVSGFLLQFGTGIAVGVVVALLAWVALTRLGRSDNGPQNARLIVLVTALITYGAAESTYSLLFAGVVGTGHSEAGIAAVAAGGFVLGNLDIPYRETIEQFKGDVTLLVNSFVFITLASLLSVSDLRTLGLAGLAAAVLIAAVVRPLAVMLCTAGDTFSLRERAFMSAMGPRGIIPASVATLFALELNAQNPAAQNPEATTLVGMVFLVIVLTVVFEGGGARHIAQALNVIPKRVIIVGGGRIGRELASRLDDRNEEVVIVERDPDVVERLRCDGCTVQEGDGTDRRTLEKAGIENAKVVAAATADDDVNMLVSQLARNEFEVETVISRVTEPSNTAAFEDLDVQIVPGWRSVAWSMDNFIERPAIARWMNEFDQSGDVQEVEVTNGDRAGKTVAQLSEDLPEGVHLALISRNGDSHIPHSGQEIEMGDHLTFIGRPEPVRKAVGFCER</sequence>
<reference evidence="16" key="1">
    <citation type="submission" date="2020-11" db="EMBL/GenBank/DDBJ databases">
        <title>Carbohydrate-dependent, anaerobic sulfur respiration: A novel catabolism in halophilic archaea.</title>
        <authorList>
            <person name="Sorokin D.Y."/>
            <person name="Messina E."/>
            <person name="Smedile F."/>
            <person name="La Cono V."/>
            <person name="Hallsworth J.E."/>
            <person name="Yakimov M.M."/>
        </authorList>
    </citation>
    <scope>NUCLEOTIDE SEQUENCE</scope>
    <source>
        <strain evidence="16">HSR12-1</strain>
    </source>
</reference>
<name>A0A897N346_9EURY</name>
<dbReference type="InterPro" id="IPR006036">
    <property type="entry name" value="K_uptake_TrkA"/>
</dbReference>
<dbReference type="InterPro" id="IPR038770">
    <property type="entry name" value="Na+/solute_symporter_sf"/>
</dbReference>
<evidence type="ECO:0000313" key="16">
    <source>
        <dbReference type="EMBL" id="QSG07064.1"/>
    </source>
</evidence>
<dbReference type="PANTHER" id="PTHR32507">
    <property type="entry name" value="NA(+)/H(+) ANTIPORTER 1"/>
    <property type="match status" value="1"/>
</dbReference>
<organism evidence="16 17">
    <name type="scientific">Halapricum desulfuricans</name>
    <dbReference type="NCBI Taxonomy" id="2841257"/>
    <lineage>
        <taxon>Archaea</taxon>
        <taxon>Methanobacteriati</taxon>
        <taxon>Methanobacteriota</taxon>
        <taxon>Stenosarchaea group</taxon>
        <taxon>Halobacteria</taxon>
        <taxon>Halobacteriales</taxon>
        <taxon>Haloarculaceae</taxon>
        <taxon>Halapricum</taxon>
    </lineage>
</organism>
<evidence type="ECO:0000256" key="13">
    <source>
        <dbReference type="SAM" id="Phobius"/>
    </source>
</evidence>